<protein>
    <submittedName>
        <fullName evidence="1">Type VI secretion protein</fullName>
    </submittedName>
</protein>
<name>W0LAU7_9GAMM</name>
<reference evidence="1 2" key="1">
    <citation type="submission" date="2014-01" db="EMBL/GenBank/DDBJ databases">
        <title>Isolation of Serratia multitudinisentens RB-25 from Ex-Landfill site.</title>
        <authorList>
            <person name="Robson E.H.J."/>
        </authorList>
    </citation>
    <scope>NUCLEOTIDE SEQUENCE [LARGE SCALE GENOMIC DNA]</scope>
    <source>
        <strain evidence="1 2">RB-25</strain>
    </source>
</reference>
<dbReference type="RefSeq" id="WP_024913709.1">
    <property type="nucleotide sequence ID" value="NZ_CP007044.2"/>
</dbReference>
<dbReference type="KEGG" id="sfo:Z042_16110"/>
<organism evidence="1 2">
    <name type="scientific">Chania multitudinisentens RB-25</name>
    <dbReference type="NCBI Taxonomy" id="1441930"/>
    <lineage>
        <taxon>Bacteria</taxon>
        <taxon>Pseudomonadati</taxon>
        <taxon>Pseudomonadota</taxon>
        <taxon>Gammaproteobacteria</taxon>
        <taxon>Enterobacterales</taxon>
        <taxon>Yersiniaceae</taxon>
        <taxon>Chania</taxon>
    </lineage>
</organism>
<dbReference type="PATRIC" id="fig|1441930.4.peg.3175"/>
<dbReference type="Pfam" id="PF13665">
    <property type="entry name" value="Tox-PAAR-like"/>
    <property type="match status" value="1"/>
</dbReference>
<dbReference type="HOGENOM" id="CLU_130931_2_0_6"/>
<dbReference type="AlphaFoldDB" id="W0LAU7"/>
<dbReference type="STRING" id="1441930.Z042_16110"/>
<keyword evidence="2" id="KW-1185">Reference proteome</keyword>
<reference evidence="1 2" key="2">
    <citation type="submission" date="2015-03" db="EMBL/GenBank/DDBJ databases">
        <authorList>
            <person name="Chan K.-G."/>
        </authorList>
    </citation>
    <scope>NUCLEOTIDE SEQUENCE [LARGE SCALE GENOMIC DNA]</scope>
    <source>
        <strain evidence="1 2">RB-25</strain>
    </source>
</reference>
<evidence type="ECO:0000313" key="2">
    <source>
        <dbReference type="Proteomes" id="UP000019030"/>
    </source>
</evidence>
<evidence type="ECO:0000313" key="1">
    <source>
        <dbReference type="EMBL" id="AHG20958.1"/>
    </source>
</evidence>
<dbReference type="eggNOG" id="COG0793">
    <property type="taxonomic scope" value="Bacteria"/>
</dbReference>
<dbReference type="EMBL" id="CP007044">
    <property type="protein sequence ID" value="AHG20958.1"/>
    <property type="molecule type" value="Genomic_DNA"/>
</dbReference>
<gene>
    <name evidence="1" type="ORF">Z042_16110</name>
</gene>
<accession>W0LAU7</accession>
<sequence>MPANCQLGGIDYAACDVCVTPPGVPIPYSNFALGATAVPNVLHILFSAMPAHNMGTIVPFTLGDSPGVLGGVCSGTCMGPSRHITGVVTFLLAGLPATRLASLTQQNLTNAPGIRTVPSQFTIWLLGL</sequence>
<dbReference type="Proteomes" id="UP000019030">
    <property type="component" value="Chromosome"/>
</dbReference>
<proteinExistence type="predicted"/>
<dbReference type="OrthoDB" id="8852350at2"/>